<gene>
    <name evidence="1" type="ORF">D7X12_37560</name>
</gene>
<dbReference type="AlphaFoldDB" id="A0A3A8MTU7"/>
<evidence type="ECO:0000313" key="2">
    <source>
        <dbReference type="Proteomes" id="UP000273405"/>
    </source>
</evidence>
<evidence type="ECO:0008006" key="3">
    <source>
        <dbReference type="Google" id="ProtNLM"/>
    </source>
</evidence>
<dbReference type="Proteomes" id="UP000273405">
    <property type="component" value="Unassembled WGS sequence"/>
</dbReference>
<dbReference type="RefSeq" id="WP_120629999.1">
    <property type="nucleotide sequence ID" value="NZ_RAWG01000422.1"/>
</dbReference>
<keyword evidence="2" id="KW-1185">Reference proteome</keyword>
<dbReference type="EMBL" id="RAWG01000422">
    <property type="protein sequence ID" value="RKH32165.1"/>
    <property type="molecule type" value="Genomic_DNA"/>
</dbReference>
<reference evidence="2" key="1">
    <citation type="submission" date="2018-09" db="EMBL/GenBank/DDBJ databases">
        <authorList>
            <person name="Livingstone P.G."/>
            <person name="Whitworth D.E."/>
        </authorList>
    </citation>
    <scope>NUCLEOTIDE SEQUENCE [LARGE SCALE GENOMIC DNA]</scope>
    <source>
        <strain evidence="2">CA040B</strain>
    </source>
</reference>
<comment type="caution">
    <text evidence="1">The sequence shown here is derived from an EMBL/GenBank/DDBJ whole genome shotgun (WGS) entry which is preliminary data.</text>
</comment>
<proteinExistence type="predicted"/>
<sequence length="77" mass="8296">MTSPALPAPADIEAQLHSEDVQVVCDALVSLTFNHAALPGLEAHVQRLLEHPHPQVRRTAAICQGYTFGPLMGEAKK</sequence>
<protein>
    <recommendedName>
        <fullName evidence="3">HEAT repeat domain-containing protein</fullName>
    </recommendedName>
</protein>
<evidence type="ECO:0000313" key="1">
    <source>
        <dbReference type="EMBL" id="RKH32165.1"/>
    </source>
</evidence>
<organism evidence="1 2">
    <name type="scientific">Corallococcus sicarius</name>
    <dbReference type="NCBI Taxonomy" id="2316726"/>
    <lineage>
        <taxon>Bacteria</taxon>
        <taxon>Pseudomonadati</taxon>
        <taxon>Myxococcota</taxon>
        <taxon>Myxococcia</taxon>
        <taxon>Myxococcales</taxon>
        <taxon>Cystobacterineae</taxon>
        <taxon>Myxococcaceae</taxon>
        <taxon>Corallococcus</taxon>
    </lineage>
</organism>
<accession>A0A3A8MTU7</accession>
<dbReference type="InterPro" id="IPR016024">
    <property type="entry name" value="ARM-type_fold"/>
</dbReference>
<dbReference type="SUPFAM" id="SSF48371">
    <property type="entry name" value="ARM repeat"/>
    <property type="match status" value="1"/>
</dbReference>
<name>A0A3A8MTU7_9BACT</name>